<dbReference type="AlphaFoldDB" id="A0A1B1UD17"/>
<evidence type="ECO:0008006" key="4">
    <source>
        <dbReference type="Google" id="ProtNLM"/>
    </source>
</evidence>
<dbReference type="InterPro" id="IPR011681">
    <property type="entry name" value="GcrA"/>
</dbReference>
<organism evidence="2 3">
    <name type="scientific">Bradyrhizobium icense</name>
    <dbReference type="NCBI Taxonomy" id="1274631"/>
    <lineage>
        <taxon>Bacteria</taxon>
        <taxon>Pseudomonadati</taxon>
        <taxon>Pseudomonadota</taxon>
        <taxon>Alphaproteobacteria</taxon>
        <taxon>Hyphomicrobiales</taxon>
        <taxon>Nitrobacteraceae</taxon>
        <taxon>Bradyrhizobium</taxon>
    </lineage>
</organism>
<accession>A0A1B1UD17</accession>
<evidence type="ECO:0000313" key="3">
    <source>
        <dbReference type="Proteomes" id="UP000092839"/>
    </source>
</evidence>
<sequence length="172" mass="19390">MRGNAWTEERIETLKHLWDTGSSAAEIAAELGGLTRNAVLGKIFRLGLSESKVLRAEKMSRAIQKSWEKRPRQSVRAELPPKMSAETVQLRCAEIIPRNVSLYDLAEDDCKYPYGEGCEITFCGHPSVVGRSYCGPHSWLTADVSKRSRAERETFRRGSRAEHKQKLLEAAE</sequence>
<dbReference type="Pfam" id="PF07750">
    <property type="entry name" value="GcrA"/>
    <property type="match status" value="1"/>
</dbReference>
<proteinExistence type="predicted"/>
<dbReference type="KEGG" id="bic:LMTR13_11325"/>
<gene>
    <name evidence="2" type="ORF">LMTR13_11325</name>
</gene>
<reference evidence="2 3" key="1">
    <citation type="submission" date="2016-07" db="EMBL/GenBank/DDBJ databases">
        <title>Complete genome sequence of Bradyrhizobium icense LMTR 13T, a potential inoculant strain isolated from lima bean (Phaseolus lunatus) in Peru.</title>
        <authorList>
            <person name="Ormeno-Orrillo E."/>
            <person name="Duran D."/>
            <person name="Rogel M.A."/>
            <person name="Rey L."/>
            <person name="Imperial J."/>
            <person name="Ruiz-Argueso T."/>
            <person name="Martinez-Romero E."/>
        </authorList>
    </citation>
    <scope>NUCLEOTIDE SEQUENCE [LARGE SCALE GENOMIC DNA]</scope>
    <source>
        <strain evidence="2 3">LMTR 13</strain>
    </source>
</reference>
<dbReference type="Proteomes" id="UP000092839">
    <property type="component" value="Chromosome"/>
</dbReference>
<dbReference type="STRING" id="1274631.LMTR13_11325"/>
<dbReference type="EMBL" id="CP016428">
    <property type="protein sequence ID" value="ANW00670.1"/>
    <property type="molecule type" value="Genomic_DNA"/>
</dbReference>
<evidence type="ECO:0000256" key="1">
    <source>
        <dbReference type="SAM" id="MobiDB-lite"/>
    </source>
</evidence>
<name>A0A1B1UD17_9BRAD</name>
<feature type="region of interest" description="Disordered" evidence="1">
    <location>
        <begin position="150"/>
        <end position="172"/>
    </location>
</feature>
<evidence type="ECO:0000313" key="2">
    <source>
        <dbReference type="EMBL" id="ANW00670.1"/>
    </source>
</evidence>
<dbReference type="Gene3D" id="1.10.10.60">
    <property type="entry name" value="Homeodomain-like"/>
    <property type="match status" value="1"/>
</dbReference>
<dbReference type="RefSeq" id="WP_065727946.1">
    <property type="nucleotide sequence ID" value="NZ_CP016428.1"/>
</dbReference>
<protein>
    <recommendedName>
        <fullName evidence="4">Global cell cycle regulator GcrA-like protein</fullName>
    </recommendedName>
</protein>
<keyword evidence="3" id="KW-1185">Reference proteome</keyword>